<evidence type="ECO:0000256" key="10">
    <source>
        <dbReference type="ARBA" id="ARBA00051823"/>
    </source>
</evidence>
<keyword evidence="2" id="KW-0012">Acyltransferase</keyword>
<evidence type="ECO:0000256" key="11">
    <source>
        <dbReference type="ARBA" id="ARBA00052178"/>
    </source>
</evidence>
<comment type="catalytic activity">
    <reaction evidence="8">
        <text>serotonin + (5Z,8Z,11Z,14Z)-eicosatetraenoyl-CoA = N-[(5Z,8Z,11Z,14Z)-eicosatetraenoyl]-serotonin + CoA + H(+)</text>
        <dbReference type="Rhea" id="RHEA:51396"/>
        <dbReference type="ChEBI" id="CHEBI:15378"/>
        <dbReference type="ChEBI" id="CHEBI:57287"/>
        <dbReference type="ChEBI" id="CHEBI:57368"/>
        <dbReference type="ChEBI" id="CHEBI:132255"/>
        <dbReference type="ChEBI" id="CHEBI:350546"/>
    </reaction>
    <physiologicalReaction direction="left-to-right" evidence="8">
        <dbReference type="Rhea" id="RHEA:51397"/>
    </physiologicalReaction>
</comment>
<evidence type="ECO:0000256" key="9">
    <source>
        <dbReference type="ARBA" id="ARBA00051711"/>
    </source>
</evidence>
<dbReference type="EC" id="2.3.1.87" evidence="5"/>
<comment type="catalytic activity">
    <reaction evidence="12">
        <text>dopamine + hexadecanoyl-CoA = N-hexadecanoyl-dopamine + CoA + H(+)</text>
        <dbReference type="Rhea" id="RHEA:51376"/>
        <dbReference type="ChEBI" id="CHEBI:15378"/>
        <dbReference type="ChEBI" id="CHEBI:57287"/>
        <dbReference type="ChEBI" id="CHEBI:57379"/>
        <dbReference type="ChEBI" id="CHEBI:59905"/>
        <dbReference type="ChEBI" id="CHEBI:134058"/>
    </reaction>
    <physiologicalReaction direction="left-to-right" evidence="12">
        <dbReference type="Rhea" id="RHEA:51377"/>
    </physiologicalReaction>
</comment>
<comment type="catalytic activity">
    <reaction evidence="7">
        <text>serotonin + octadecanoyl-CoA = N-octadecanoyl-serotonin + CoA + H(+)</text>
        <dbReference type="Rhea" id="RHEA:51400"/>
        <dbReference type="ChEBI" id="CHEBI:15378"/>
        <dbReference type="ChEBI" id="CHEBI:57287"/>
        <dbReference type="ChEBI" id="CHEBI:57394"/>
        <dbReference type="ChEBI" id="CHEBI:134065"/>
        <dbReference type="ChEBI" id="CHEBI:350546"/>
    </reaction>
    <physiologicalReaction direction="left-to-right" evidence="7">
        <dbReference type="Rhea" id="RHEA:51401"/>
    </physiologicalReaction>
</comment>
<name>A0A0K8VZW0_BACLA</name>
<organism evidence="14">
    <name type="scientific">Bactrocera latifrons</name>
    <name type="common">Malaysian fruit fly</name>
    <name type="synonym">Chaetodacus latifrons</name>
    <dbReference type="NCBI Taxonomy" id="174628"/>
    <lineage>
        <taxon>Eukaryota</taxon>
        <taxon>Metazoa</taxon>
        <taxon>Ecdysozoa</taxon>
        <taxon>Arthropoda</taxon>
        <taxon>Hexapoda</taxon>
        <taxon>Insecta</taxon>
        <taxon>Pterygota</taxon>
        <taxon>Neoptera</taxon>
        <taxon>Endopterygota</taxon>
        <taxon>Diptera</taxon>
        <taxon>Brachycera</taxon>
        <taxon>Muscomorpha</taxon>
        <taxon>Tephritoidea</taxon>
        <taxon>Tephritidae</taxon>
        <taxon>Bactrocera</taxon>
        <taxon>Bactrocera</taxon>
    </lineage>
</organism>
<comment type="catalytic activity">
    <reaction evidence="10">
        <text>serotonin + (9Z)-octadecenoyl-CoA = N-(9Z-octadecenoyl)-serotonin + CoA + H(+)</text>
        <dbReference type="Rhea" id="RHEA:51392"/>
        <dbReference type="ChEBI" id="CHEBI:15378"/>
        <dbReference type="ChEBI" id="CHEBI:57287"/>
        <dbReference type="ChEBI" id="CHEBI:57387"/>
        <dbReference type="ChEBI" id="CHEBI:134064"/>
        <dbReference type="ChEBI" id="CHEBI:350546"/>
    </reaction>
    <physiologicalReaction direction="left-to-right" evidence="10">
        <dbReference type="Rhea" id="RHEA:51393"/>
    </physiologicalReaction>
</comment>
<comment type="catalytic activity">
    <reaction evidence="9">
        <text>dopamine + acetyl-CoA = N-acetyldopamine + CoA + H(+)</text>
        <dbReference type="Rhea" id="RHEA:51388"/>
        <dbReference type="ChEBI" id="CHEBI:15378"/>
        <dbReference type="ChEBI" id="CHEBI:57287"/>
        <dbReference type="ChEBI" id="CHEBI:57288"/>
        <dbReference type="ChEBI" id="CHEBI:59905"/>
        <dbReference type="ChEBI" id="CHEBI:125678"/>
    </reaction>
    <physiologicalReaction direction="left-to-right" evidence="9">
        <dbReference type="Rhea" id="RHEA:51389"/>
    </physiologicalReaction>
</comment>
<gene>
    <name evidence="14" type="ORF">c0_g1_i2</name>
</gene>
<dbReference type="GO" id="GO:0004059">
    <property type="term" value="F:aralkylamine N-acetyltransferase activity"/>
    <property type="evidence" value="ECO:0007669"/>
    <property type="project" value="UniProtKB-EC"/>
</dbReference>
<proteinExistence type="inferred from homology"/>
<dbReference type="CDD" id="cd04301">
    <property type="entry name" value="NAT_SF"/>
    <property type="match status" value="1"/>
</dbReference>
<sequence>MTGTETKPSQADNIRIRVIKLGESDDVLKFIRIHFYPDEPMNIGSAQGHPDLEDEQFNISQIAHGTSLMAMQQQTAGSILSERIVGVLLSGPKHSNEAEHLFKEAARYGSSNWGTQVGILAQAERDCNVYERYNVERALHIHALAVDKSLRGLAIGMRLLEKFKGLGLELKYPLMTLDCTSLYSAKSAERVGMNCVNVIKYADYLDKEGEVVYKPPPPHEYLKTYAMRL</sequence>
<evidence type="ECO:0000256" key="7">
    <source>
        <dbReference type="ARBA" id="ARBA00050849"/>
    </source>
</evidence>
<comment type="catalytic activity">
    <reaction evidence="6">
        <text>dopamine + (9Z)-octadecenoyl-CoA = N-(9Z-octadecanoyl)-dopamine + CoA + H(+)</text>
        <dbReference type="Rhea" id="RHEA:51380"/>
        <dbReference type="ChEBI" id="CHEBI:15378"/>
        <dbReference type="ChEBI" id="CHEBI:31883"/>
        <dbReference type="ChEBI" id="CHEBI:57287"/>
        <dbReference type="ChEBI" id="CHEBI:57387"/>
        <dbReference type="ChEBI" id="CHEBI:59905"/>
    </reaction>
    <physiologicalReaction direction="left-to-right" evidence="6">
        <dbReference type="Rhea" id="RHEA:51381"/>
    </physiologicalReaction>
</comment>
<evidence type="ECO:0000256" key="1">
    <source>
        <dbReference type="ARBA" id="ARBA00022679"/>
    </source>
</evidence>
<evidence type="ECO:0000313" key="14">
    <source>
        <dbReference type="EMBL" id="JAI44443.1"/>
    </source>
</evidence>
<dbReference type="AlphaFoldDB" id="A0A0K8VZW0"/>
<dbReference type="EMBL" id="GDHF01007871">
    <property type="protein sequence ID" value="JAI44443.1"/>
    <property type="molecule type" value="Transcribed_RNA"/>
</dbReference>
<keyword evidence="1" id="KW-0808">Transferase</keyword>
<evidence type="ECO:0000256" key="13">
    <source>
        <dbReference type="ARBA" id="ARBA00052491"/>
    </source>
</evidence>
<dbReference type="Gene3D" id="3.40.630.30">
    <property type="match status" value="1"/>
</dbReference>
<evidence type="ECO:0000256" key="6">
    <source>
        <dbReference type="ARBA" id="ARBA00050189"/>
    </source>
</evidence>
<evidence type="ECO:0000256" key="8">
    <source>
        <dbReference type="ARBA" id="ARBA00051284"/>
    </source>
</evidence>
<protein>
    <recommendedName>
        <fullName evidence="5">aralkylamine N-acetyltransferase</fullName>
        <ecNumber evidence="5">2.3.1.87</ecNumber>
    </recommendedName>
</protein>
<evidence type="ECO:0000256" key="3">
    <source>
        <dbReference type="ARBA" id="ARBA00037926"/>
    </source>
</evidence>
<evidence type="ECO:0000256" key="12">
    <source>
        <dbReference type="ARBA" id="ARBA00052335"/>
    </source>
</evidence>
<dbReference type="PANTHER" id="PTHR20905:SF1">
    <property type="entry name" value="AT07410P-RELATED"/>
    <property type="match status" value="1"/>
</dbReference>
<comment type="catalytic activity">
    <reaction evidence="11">
        <text>serotonin + hexadecanoyl-CoA = N-hexadecanoyl-serotonin + CoA + H(+)</text>
        <dbReference type="Rhea" id="RHEA:51384"/>
        <dbReference type="ChEBI" id="CHEBI:15378"/>
        <dbReference type="ChEBI" id="CHEBI:57287"/>
        <dbReference type="ChEBI" id="CHEBI:57379"/>
        <dbReference type="ChEBI" id="CHEBI:134059"/>
        <dbReference type="ChEBI" id="CHEBI:350546"/>
    </reaction>
    <physiologicalReaction direction="left-to-right" evidence="11">
        <dbReference type="Rhea" id="RHEA:51385"/>
    </physiologicalReaction>
</comment>
<comment type="catalytic activity">
    <reaction evidence="13">
        <text>serotonin + acetyl-CoA = N-acetylserotonin + CoA + H(+)</text>
        <dbReference type="Rhea" id="RHEA:25217"/>
        <dbReference type="ChEBI" id="CHEBI:15378"/>
        <dbReference type="ChEBI" id="CHEBI:17697"/>
        <dbReference type="ChEBI" id="CHEBI:57287"/>
        <dbReference type="ChEBI" id="CHEBI:57288"/>
        <dbReference type="ChEBI" id="CHEBI:350546"/>
        <dbReference type="EC" id="2.3.1.87"/>
    </reaction>
    <physiologicalReaction direction="left-to-right" evidence="13">
        <dbReference type="Rhea" id="RHEA:25218"/>
    </physiologicalReaction>
</comment>
<comment type="similarity">
    <text evidence="4">Belongs to the acetyltransferase family. AANAT subfamily.</text>
</comment>
<evidence type="ECO:0000256" key="2">
    <source>
        <dbReference type="ARBA" id="ARBA00023315"/>
    </source>
</evidence>
<evidence type="ECO:0000256" key="5">
    <source>
        <dbReference type="ARBA" id="ARBA00039114"/>
    </source>
</evidence>
<dbReference type="PANTHER" id="PTHR20905">
    <property type="entry name" value="N-ACETYLTRANSFERASE-RELATED"/>
    <property type="match status" value="1"/>
</dbReference>
<dbReference type="FunFam" id="3.40.630.30:FF:000046">
    <property type="entry name" value="Dopamine N-acetyltransferase"/>
    <property type="match status" value="1"/>
</dbReference>
<reference evidence="14" key="1">
    <citation type="submission" date="2015-06" db="EMBL/GenBank/DDBJ databases">
        <authorList>
            <person name="Hoefler B.C."/>
            <person name="Straight P.D."/>
        </authorList>
    </citation>
    <scope>NUCLEOTIDE SEQUENCE</scope>
</reference>
<dbReference type="OrthoDB" id="8113373at2759"/>
<comment type="pathway">
    <text evidence="3">Aromatic compound metabolism; melatonin biosynthesis; melatonin from serotonin: step 1/2.</text>
</comment>
<accession>A0A0K8VZW0</accession>
<dbReference type="InterPro" id="IPR016181">
    <property type="entry name" value="Acyl_CoA_acyltransferase"/>
</dbReference>
<dbReference type="SUPFAM" id="SSF55729">
    <property type="entry name" value="Acyl-CoA N-acyltransferases (Nat)"/>
    <property type="match status" value="1"/>
</dbReference>
<evidence type="ECO:0000256" key="4">
    <source>
        <dbReference type="ARBA" id="ARBA00038182"/>
    </source>
</evidence>